<evidence type="ECO:0000313" key="9">
    <source>
        <dbReference type="EMBL" id="MEQ7848162.1"/>
    </source>
</evidence>
<protein>
    <submittedName>
        <fullName evidence="9">SigE family RNA polymerase sigma factor</fullName>
    </submittedName>
</protein>
<feature type="compositionally biased region" description="Low complexity" evidence="6">
    <location>
        <begin position="182"/>
        <end position="195"/>
    </location>
</feature>
<keyword evidence="3" id="KW-0731">Sigma factor</keyword>
<comment type="caution">
    <text evidence="9">The sequence shown here is derived from an EMBL/GenBank/DDBJ whole genome shotgun (WGS) entry which is preliminary data.</text>
</comment>
<keyword evidence="4" id="KW-0238">DNA-binding</keyword>
<evidence type="ECO:0000256" key="1">
    <source>
        <dbReference type="ARBA" id="ARBA00010641"/>
    </source>
</evidence>
<keyword evidence="2" id="KW-0805">Transcription regulation</keyword>
<evidence type="ECO:0000256" key="5">
    <source>
        <dbReference type="ARBA" id="ARBA00023163"/>
    </source>
</evidence>
<dbReference type="InterPro" id="IPR014284">
    <property type="entry name" value="RNA_pol_sigma-70_dom"/>
</dbReference>
<keyword evidence="5" id="KW-0804">Transcription</keyword>
<evidence type="ECO:0000256" key="2">
    <source>
        <dbReference type="ARBA" id="ARBA00023015"/>
    </source>
</evidence>
<reference evidence="9 10" key="1">
    <citation type="submission" date="2024-02" db="EMBL/GenBank/DDBJ databases">
        <title>Full genome sequence of Nocardioides kribbensis.</title>
        <authorList>
            <person name="Poletto B.L."/>
            <person name="Silva G."/>
            <person name="Galante D."/>
            <person name="Campos K.R."/>
            <person name="Santos M.B.N."/>
            <person name="Sacchi C.T."/>
        </authorList>
    </citation>
    <scope>NUCLEOTIDE SEQUENCE [LARGE SCALE GENOMIC DNA]</scope>
    <source>
        <strain evidence="9 10">O4R</strain>
    </source>
</reference>
<evidence type="ECO:0000256" key="6">
    <source>
        <dbReference type="SAM" id="MobiDB-lite"/>
    </source>
</evidence>
<dbReference type="Proteomes" id="UP001482520">
    <property type="component" value="Unassembled WGS sequence"/>
</dbReference>
<dbReference type="PANTHER" id="PTHR43133:SF50">
    <property type="entry name" value="ECF RNA POLYMERASE SIGMA FACTOR SIGM"/>
    <property type="match status" value="1"/>
</dbReference>
<dbReference type="InterPro" id="IPR013325">
    <property type="entry name" value="RNA_pol_sigma_r2"/>
</dbReference>
<dbReference type="CDD" id="cd06171">
    <property type="entry name" value="Sigma70_r4"/>
    <property type="match status" value="1"/>
</dbReference>
<sequence>MRGARRDDAEFTEFVTLHSDRLYRSAYLLTASPHAAEDLLQTTLAKAFAGWRRLRTTDDPVAYTHRILLNAFLSERRLRRSGELPVEDVAGRAADTGTADALASPDPSGPAGVADRVTLTAALARLPALDRAVVVLRFWLDLSVATTAADLHLTESAVKNRTARALRALRELLADDPDDPADSSAAPPAAQPAGLTHDLPRSTP</sequence>
<dbReference type="NCBIfam" id="TIGR02937">
    <property type="entry name" value="sigma70-ECF"/>
    <property type="match status" value="1"/>
</dbReference>
<evidence type="ECO:0000259" key="8">
    <source>
        <dbReference type="Pfam" id="PF08281"/>
    </source>
</evidence>
<evidence type="ECO:0000256" key="3">
    <source>
        <dbReference type="ARBA" id="ARBA00023082"/>
    </source>
</evidence>
<dbReference type="InterPro" id="IPR013324">
    <property type="entry name" value="RNA_pol_sigma_r3/r4-like"/>
</dbReference>
<name>A0ABV1P062_9ACTN</name>
<dbReference type="Gene3D" id="1.10.10.10">
    <property type="entry name" value="Winged helix-like DNA-binding domain superfamily/Winged helix DNA-binding domain"/>
    <property type="match status" value="1"/>
</dbReference>
<dbReference type="InterPro" id="IPR013249">
    <property type="entry name" value="RNA_pol_sigma70_r4_t2"/>
</dbReference>
<accession>A0ABV1P062</accession>
<feature type="domain" description="RNA polymerase sigma factor 70 region 4 type 2" evidence="8">
    <location>
        <begin position="118"/>
        <end position="169"/>
    </location>
</feature>
<dbReference type="PANTHER" id="PTHR43133">
    <property type="entry name" value="RNA POLYMERASE ECF-TYPE SIGMA FACTO"/>
    <property type="match status" value="1"/>
</dbReference>
<feature type="region of interest" description="Disordered" evidence="6">
    <location>
        <begin position="172"/>
        <end position="204"/>
    </location>
</feature>
<evidence type="ECO:0000259" key="7">
    <source>
        <dbReference type="Pfam" id="PF04542"/>
    </source>
</evidence>
<dbReference type="InterPro" id="IPR036388">
    <property type="entry name" value="WH-like_DNA-bd_sf"/>
</dbReference>
<comment type="similarity">
    <text evidence="1">Belongs to the sigma-70 factor family. ECF subfamily.</text>
</comment>
<evidence type="ECO:0000256" key="4">
    <source>
        <dbReference type="ARBA" id="ARBA00023125"/>
    </source>
</evidence>
<dbReference type="Gene3D" id="1.10.1740.10">
    <property type="match status" value="1"/>
</dbReference>
<evidence type="ECO:0000313" key="10">
    <source>
        <dbReference type="Proteomes" id="UP001482520"/>
    </source>
</evidence>
<dbReference type="EMBL" id="JBEGDP010000014">
    <property type="protein sequence ID" value="MEQ7848162.1"/>
    <property type="molecule type" value="Genomic_DNA"/>
</dbReference>
<dbReference type="Pfam" id="PF08281">
    <property type="entry name" value="Sigma70_r4_2"/>
    <property type="match status" value="1"/>
</dbReference>
<dbReference type="SUPFAM" id="SSF88659">
    <property type="entry name" value="Sigma3 and sigma4 domains of RNA polymerase sigma factors"/>
    <property type="match status" value="1"/>
</dbReference>
<organism evidence="9 10">
    <name type="scientific">Nocardioides kribbensis</name>
    <dbReference type="NCBI Taxonomy" id="305517"/>
    <lineage>
        <taxon>Bacteria</taxon>
        <taxon>Bacillati</taxon>
        <taxon>Actinomycetota</taxon>
        <taxon>Actinomycetes</taxon>
        <taxon>Propionibacteriales</taxon>
        <taxon>Nocardioidaceae</taxon>
        <taxon>Nocardioides</taxon>
    </lineage>
</organism>
<keyword evidence="10" id="KW-1185">Reference proteome</keyword>
<proteinExistence type="inferred from homology"/>
<dbReference type="InterPro" id="IPR007627">
    <property type="entry name" value="RNA_pol_sigma70_r2"/>
</dbReference>
<dbReference type="SUPFAM" id="SSF88946">
    <property type="entry name" value="Sigma2 domain of RNA polymerase sigma factors"/>
    <property type="match status" value="1"/>
</dbReference>
<feature type="domain" description="RNA polymerase sigma-70 region 2" evidence="7">
    <location>
        <begin position="15"/>
        <end position="80"/>
    </location>
</feature>
<dbReference type="RefSeq" id="WP_349804906.1">
    <property type="nucleotide sequence ID" value="NZ_JBEGDP010000014.1"/>
</dbReference>
<dbReference type="InterPro" id="IPR039425">
    <property type="entry name" value="RNA_pol_sigma-70-like"/>
</dbReference>
<gene>
    <name evidence="9" type="ORF">V6R90_12830</name>
</gene>
<dbReference type="Pfam" id="PF04542">
    <property type="entry name" value="Sigma70_r2"/>
    <property type="match status" value="1"/>
</dbReference>